<protein>
    <submittedName>
        <fullName evidence="1">Vacuolar protein sorting-associated</fullName>
    </submittedName>
</protein>
<dbReference type="InterPro" id="IPR007143">
    <property type="entry name" value="Vps28"/>
</dbReference>
<reference evidence="1 2" key="1">
    <citation type="journal article" date="2019" name="Nat. Plants">
        <title>Stout camphor tree genome fills gaps in understanding of flowering plant genome evolution.</title>
        <authorList>
            <person name="Chaw S.M."/>
            <person name="Liu Y.C."/>
            <person name="Wu Y.W."/>
            <person name="Wang H.Y."/>
            <person name="Lin C.I."/>
            <person name="Wu C.S."/>
            <person name="Ke H.M."/>
            <person name="Chang L.Y."/>
            <person name="Hsu C.Y."/>
            <person name="Yang H.T."/>
            <person name="Sudianto E."/>
            <person name="Hsu M.H."/>
            <person name="Wu K.P."/>
            <person name="Wang L.N."/>
            <person name="Leebens-Mack J.H."/>
            <person name="Tsai I.J."/>
        </authorList>
    </citation>
    <scope>NUCLEOTIDE SEQUENCE [LARGE SCALE GENOMIC DNA]</scope>
    <source>
        <strain evidence="2">cv. Chaw 1501</strain>
        <tissue evidence="1">Young leaves</tissue>
    </source>
</reference>
<evidence type="ECO:0000313" key="2">
    <source>
        <dbReference type="Proteomes" id="UP000283530"/>
    </source>
</evidence>
<dbReference type="PANTHER" id="PTHR12937:SF0">
    <property type="entry name" value="VACUOLAR PROTEIN SORTING-ASSOCIATED PROTEIN 28 HOMOLOG"/>
    <property type="match status" value="1"/>
</dbReference>
<name>A0A443PCZ5_9MAGN</name>
<dbReference type="Pfam" id="PF03997">
    <property type="entry name" value="VPS28"/>
    <property type="match status" value="1"/>
</dbReference>
<accession>A0A443PCZ5</accession>
<dbReference type="GO" id="GO:0000813">
    <property type="term" value="C:ESCRT I complex"/>
    <property type="evidence" value="ECO:0007669"/>
    <property type="project" value="InterPro"/>
</dbReference>
<evidence type="ECO:0000313" key="1">
    <source>
        <dbReference type="EMBL" id="RWR88647.1"/>
    </source>
</evidence>
<sequence>MGFKLWNSKHEREKEDNFANLYAIIKTIGPTTYKMDCPTALNCLLVASIPATIEHHSSLSASAITVSECIQHFITTTDLLKLNMVTIIRHC</sequence>
<dbReference type="OrthoDB" id="2671at2759"/>
<dbReference type="STRING" id="337451.A0A443PCZ5"/>
<dbReference type="AlphaFoldDB" id="A0A443PCZ5"/>
<proteinExistence type="predicted"/>
<dbReference type="GO" id="GO:0043328">
    <property type="term" value="P:protein transport to vacuole involved in ubiquitin-dependent protein catabolic process via the multivesicular body sorting pathway"/>
    <property type="evidence" value="ECO:0007669"/>
    <property type="project" value="TreeGrafter"/>
</dbReference>
<dbReference type="PANTHER" id="PTHR12937">
    <property type="entry name" value="VACUOLAR PROTEIN SORTING 28, ISOFORM 2 VPS28"/>
    <property type="match status" value="1"/>
</dbReference>
<comment type="caution">
    <text evidence="1">The sequence shown here is derived from an EMBL/GenBank/DDBJ whole genome shotgun (WGS) entry which is preliminary data.</text>
</comment>
<gene>
    <name evidence="1" type="ORF">CKAN_01768000</name>
</gene>
<keyword evidence="2" id="KW-1185">Reference proteome</keyword>
<dbReference type="Proteomes" id="UP000283530">
    <property type="component" value="Unassembled WGS sequence"/>
</dbReference>
<dbReference type="EMBL" id="QPKB01000007">
    <property type="protein sequence ID" value="RWR88647.1"/>
    <property type="molecule type" value="Genomic_DNA"/>
</dbReference>
<organism evidence="1 2">
    <name type="scientific">Cinnamomum micranthum f. kanehirae</name>
    <dbReference type="NCBI Taxonomy" id="337451"/>
    <lineage>
        <taxon>Eukaryota</taxon>
        <taxon>Viridiplantae</taxon>
        <taxon>Streptophyta</taxon>
        <taxon>Embryophyta</taxon>
        <taxon>Tracheophyta</taxon>
        <taxon>Spermatophyta</taxon>
        <taxon>Magnoliopsida</taxon>
        <taxon>Magnoliidae</taxon>
        <taxon>Laurales</taxon>
        <taxon>Lauraceae</taxon>
        <taxon>Cinnamomum</taxon>
    </lineage>
</organism>
<dbReference type="GO" id="GO:0044877">
    <property type="term" value="F:protein-containing complex binding"/>
    <property type="evidence" value="ECO:0007669"/>
    <property type="project" value="TreeGrafter"/>
</dbReference>